<comment type="caution">
    <text evidence="1">The sequence shown here is derived from an EMBL/GenBank/DDBJ whole genome shotgun (WGS) entry which is preliminary data.</text>
</comment>
<name>A0A0C2JYC7_THEKT</name>
<accession>A0A0C2JYC7</accession>
<keyword evidence="2" id="KW-1185">Reference proteome</keyword>
<reference evidence="1 2" key="1">
    <citation type="journal article" date="2014" name="Genome Biol. Evol.">
        <title>The genome of the myxosporean Thelohanellus kitauei shows adaptations to nutrient acquisition within its fish host.</title>
        <authorList>
            <person name="Yang Y."/>
            <person name="Xiong J."/>
            <person name="Zhou Z."/>
            <person name="Huo F."/>
            <person name="Miao W."/>
            <person name="Ran C."/>
            <person name="Liu Y."/>
            <person name="Zhang J."/>
            <person name="Feng J."/>
            <person name="Wang M."/>
            <person name="Wang M."/>
            <person name="Wang L."/>
            <person name="Yao B."/>
        </authorList>
    </citation>
    <scope>NUCLEOTIDE SEQUENCE [LARGE SCALE GENOMIC DNA]</scope>
    <source>
        <strain evidence="1">Wuqing</strain>
    </source>
</reference>
<dbReference type="OrthoDB" id="7701410at2759"/>
<gene>
    <name evidence="1" type="ORF">RF11_10584</name>
</gene>
<organism evidence="1 2">
    <name type="scientific">Thelohanellus kitauei</name>
    <name type="common">Myxosporean</name>
    <dbReference type="NCBI Taxonomy" id="669202"/>
    <lineage>
        <taxon>Eukaryota</taxon>
        <taxon>Metazoa</taxon>
        <taxon>Cnidaria</taxon>
        <taxon>Myxozoa</taxon>
        <taxon>Myxosporea</taxon>
        <taxon>Bivalvulida</taxon>
        <taxon>Platysporina</taxon>
        <taxon>Myxobolidae</taxon>
        <taxon>Thelohanellus</taxon>
    </lineage>
</organism>
<sequence>MSPINTGSIDENTAAIYAYIANTRIPDINIQMEAIKKMILFFSKKTFLDADRTFIEYFPNGVYEEFKRMSRGETNGDRYRQKKNLFFDVLTFIFRNGHLIHDTNAESFLYLFLEFIKIGNERVYDPRKLLKSIKNCMKYESKRIIFINENGMFNFYFYFHHVMAKSENIFWRIFKSIYKLDIIRRSSLIPVELARNVSQIMSKYSTTCDDKCLRILIGVLLMLCRLKLLKGIEMEVTQFYTITHSLYKKNGPRPNYDTYLNDLTKIWIEILKGLTYTLEINNIDQLMIFATIFATHLSNKLKIISQSGRRFEVTNRIKQRLYIIYLALAAYPIIEKNKKRLVCVVLKKLHFSLQDYIQKSSIEYFTIETQFLILQYYIKSHLSLSIELSVNDESVFKVFLEKIILYPSLKLHYSFIDSQILVNFINKSCSEETFRCNFIIRIEKFMRQLISALSDDLYINKVKEEQKLVFYEDLNINYLSMIDENLIKNVFSMCKSRTLDVYKFIACDNIQELTDYRTYRKLISLLVLSFRQSNYLCQGTAKYLLKFLDDDSGRSFLTLNDGNELQEIYTIQSSKIKNGPYSNSFEDFSPDL</sequence>
<protein>
    <submittedName>
        <fullName evidence="1">Uncharacterized protein</fullName>
    </submittedName>
</protein>
<dbReference type="EMBL" id="JWZT01000387">
    <property type="protein sequence ID" value="KII74508.1"/>
    <property type="molecule type" value="Genomic_DNA"/>
</dbReference>
<evidence type="ECO:0000313" key="2">
    <source>
        <dbReference type="Proteomes" id="UP000031668"/>
    </source>
</evidence>
<dbReference type="Proteomes" id="UP000031668">
    <property type="component" value="Unassembled WGS sequence"/>
</dbReference>
<proteinExistence type="predicted"/>
<evidence type="ECO:0000313" key="1">
    <source>
        <dbReference type="EMBL" id="KII74508.1"/>
    </source>
</evidence>
<dbReference type="AlphaFoldDB" id="A0A0C2JYC7"/>